<evidence type="ECO:0000313" key="5">
    <source>
        <dbReference type="Proteomes" id="UP000697995"/>
    </source>
</evidence>
<name>A0ABS1CW51_9PROT</name>
<dbReference type="PANTHER" id="PTHR45947">
    <property type="entry name" value="SULFOQUINOVOSYL TRANSFERASE SQD2"/>
    <property type="match status" value="1"/>
</dbReference>
<gene>
    <name evidence="4" type="ORF">CKO45_08495</name>
</gene>
<evidence type="ECO:0000259" key="3">
    <source>
        <dbReference type="Pfam" id="PF13439"/>
    </source>
</evidence>
<accession>A0ABS1CW51</accession>
<feature type="domain" description="Glycosyl transferase family 1" evidence="2">
    <location>
        <begin position="278"/>
        <end position="422"/>
    </location>
</feature>
<dbReference type="Gene3D" id="3.40.50.2000">
    <property type="entry name" value="Glycogen Phosphorylase B"/>
    <property type="match status" value="2"/>
</dbReference>
<dbReference type="InterPro" id="IPR050194">
    <property type="entry name" value="Glycosyltransferase_grp1"/>
</dbReference>
<evidence type="ECO:0000259" key="2">
    <source>
        <dbReference type="Pfam" id="PF00534"/>
    </source>
</evidence>
<dbReference type="Pfam" id="PF00534">
    <property type="entry name" value="Glycos_transf_1"/>
    <property type="match status" value="1"/>
</dbReference>
<dbReference type="InterPro" id="IPR001296">
    <property type="entry name" value="Glyco_trans_1"/>
</dbReference>
<dbReference type="Proteomes" id="UP000697995">
    <property type="component" value="Unassembled WGS sequence"/>
</dbReference>
<evidence type="ECO:0000256" key="1">
    <source>
        <dbReference type="SAM" id="MobiDB-lite"/>
    </source>
</evidence>
<evidence type="ECO:0000313" key="4">
    <source>
        <dbReference type="EMBL" id="MBK1658267.1"/>
    </source>
</evidence>
<protein>
    <recommendedName>
        <fullName evidence="6">Glycosyltransferase</fullName>
    </recommendedName>
</protein>
<reference evidence="4 5" key="1">
    <citation type="journal article" date="2020" name="Microorganisms">
        <title>Osmotic Adaptation and Compatible Solute Biosynthesis of Phototrophic Bacteria as Revealed from Genome Analyses.</title>
        <authorList>
            <person name="Imhoff J.F."/>
            <person name="Rahn T."/>
            <person name="Kunzel S."/>
            <person name="Keller A."/>
            <person name="Neulinger S.C."/>
        </authorList>
    </citation>
    <scope>NUCLEOTIDE SEQUENCE [LARGE SCALE GENOMIC DNA]</scope>
    <source>
        <strain evidence="4 5">DSM 15382</strain>
    </source>
</reference>
<feature type="region of interest" description="Disordered" evidence="1">
    <location>
        <begin position="20"/>
        <end position="41"/>
    </location>
</feature>
<keyword evidence="5" id="KW-1185">Reference proteome</keyword>
<organism evidence="4 5">
    <name type="scientific">Paracraurococcus ruber</name>
    <dbReference type="NCBI Taxonomy" id="77675"/>
    <lineage>
        <taxon>Bacteria</taxon>
        <taxon>Pseudomonadati</taxon>
        <taxon>Pseudomonadota</taxon>
        <taxon>Alphaproteobacteria</taxon>
        <taxon>Acetobacterales</taxon>
        <taxon>Roseomonadaceae</taxon>
        <taxon>Paracraurococcus</taxon>
    </lineage>
</organism>
<dbReference type="InterPro" id="IPR028098">
    <property type="entry name" value="Glyco_trans_4-like_N"/>
</dbReference>
<feature type="compositionally biased region" description="Pro residues" evidence="1">
    <location>
        <begin position="24"/>
        <end position="37"/>
    </location>
</feature>
<feature type="domain" description="Glycosyltransferase subfamily 4-like N-terminal" evidence="3">
    <location>
        <begin position="59"/>
        <end position="258"/>
    </location>
</feature>
<dbReference type="SUPFAM" id="SSF53756">
    <property type="entry name" value="UDP-Glycosyltransferase/glycogen phosphorylase"/>
    <property type="match status" value="1"/>
</dbReference>
<dbReference type="Pfam" id="PF13439">
    <property type="entry name" value="Glyco_transf_4"/>
    <property type="match status" value="1"/>
</dbReference>
<dbReference type="RefSeq" id="WP_133220154.1">
    <property type="nucleotide sequence ID" value="NZ_NRSG01000044.1"/>
</dbReference>
<dbReference type="PANTHER" id="PTHR45947:SF3">
    <property type="entry name" value="SULFOQUINOVOSYL TRANSFERASE SQD2"/>
    <property type="match status" value="1"/>
</dbReference>
<evidence type="ECO:0008006" key="6">
    <source>
        <dbReference type="Google" id="ProtNLM"/>
    </source>
</evidence>
<comment type="caution">
    <text evidence="4">The sequence shown here is derived from an EMBL/GenBank/DDBJ whole genome shotgun (WGS) entry which is preliminary data.</text>
</comment>
<sequence>MTRTTDRKGTGMFRVPLRSFARLPEPPPARPVAPPPRPADRRPMRVLVMSHMDPRVSRGGAEIAAFQMYEYLKAQPGVTTWFLAAAPGKIGERLGVRLIQPFGPDDYAYVGHGFDHFIHSNSDPEFPPEFMTLLQDLKPDLVHLHHYTNFGMEALLQIRRALPDVRIVVTLHEYLGICNHFGQMVKRPSFALCDRSSPRDCHKCFPEISEQDFFLRELFMKRFFRLVDHFVSPSHFLIDRYVRWGLPAEQLSMIENGMPIRPASARPNRYPDFANGLMVGFFGQISALKGINVLIEAARMLDEQGVKNVRIDVHGDHSGQPEPFRRDFEAKLAKAPPNFSFRGPYENRRVDALMRSVHAVLVPSIWWENSPLVIQEALLNRRPLICSDIGGMAEKVRYGQDGFHFQAGSAYSLAMLLRGLAAEPQRLLALQDTMAVPPTIAETGAAMLDLYETTLRAARADAREQAA</sequence>
<proteinExistence type="predicted"/>
<dbReference type="EMBL" id="NRSG01000044">
    <property type="protein sequence ID" value="MBK1658267.1"/>
    <property type="molecule type" value="Genomic_DNA"/>
</dbReference>